<accession>A0ABX0UPM4</accession>
<dbReference type="EMBL" id="JAASQJ010000003">
    <property type="protein sequence ID" value="NIJ53635.1"/>
    <property type="molecule type" value="Genomic_DNA"/>
</dbReference>
<evidence type="ECO:0000313" key="2">
    <source>
        <dbReference type="Proteomes" id="UP001179181"/>
    </source>
</evidence>
<reference evidence="1 2" key="1">
    <citation type="submission" date="2020-03" db="EMBL/GenBank/DDBJ databases">
        <title>Genomic Encyclopedia of Type Strains, Phase IV (KMG-IV): sequencing the most valuable type-strain genomes for metagenomic binning, comparative biology and taxonomic classification.</title>
        <authorList>
            <person name="Goeker M."/>
        </authorList>
    </citation>
    <scope>NUCLEOTIDE SEQUENCE [LARGE SCALE GENOMIC DNA]</scope>
    <source>
        <strain evidence="1 2">DSM 102865</strain>
    </source>
</reference>
<gene>
    <name evidence="1" type="ORF">FHS68_002817</name>
</gene>
<proteinExistence type="predicted"/>
<sequence>MLKDKIPSANYTLDAVLSKFHKFFYKTLWNSRVTCIKSIKQKLD</sequence>
<comment type="caution">
    <text evidence="1">The sequence shown here is derived from an EMBL/GenBank/DDBJ whole genome shotgun (WGS) entry which is preliminary data.</text>
</comment>
<protein>
    <submittedName>
        <fullName evidence="1">Uncharacterized protein</fullName>
    </submittedName>
</protein>
<organism evidence="1 2">
    <name type="scientific">Dyadobacter arcticus</name>
    <dbReference type="NCBI Taxonomy" id="1078754"/>
    <lineage>
        <taxon>Bacteria</taxon>
        <taxon>Pseudomonadati</taxon>
        <taxon>Bacteroidota</taxon>
        <taxon>Cytophagia</taxon>
        <taxon>Cytophagales</taxon>
        <taxon>Spirosomataceae</taxon>
        <taxon>Dyadobacter</taxon>
    </lineage>
</organism>
<keyword evidence="2" id="KW-1185">Reference proteome</keyword>
<evidence type="ECO:0000313" key="1">
    <source>
        <dbReference type="EMBL" id="NIJ53635.1"/>
    </source>
</evidence>
<dbReference type="Proteomes" id="UP001179181">
    <property type="component" value="Unassembled WGS sequence"/>
</dbReference>
<name>A0ABX0UPM4_9BACT</name>